<evidence type="ECO:0000256" key="3">
    <source>
        <dbReference type="ARBA" id="ARBA00022989"/>
    </source>
</evidence>
<evidence type="ECO:0000256" key="4">
    <source>
        <dbReference type="ARBA" id="ARBA00023136"/>
    </source>
</evidence>
<sequence>MSKLQETLLRPERARSGGRVTWFTVLGLVLVPLTVGGLLTWALWQPTQRLSRMDAAVVNLDTPVKVNGQTVPLGRQLAGGLVTSTGATSSRASSTASPSASPSASPTSSVANVSGSDASTNFTWVITDASDAAAGLADGRYATVVTIPSNFSAAATSTATDPTHPTRATIGIAMSDRARIVDTAVAQAVTSTAVRVLGQQLTTTYLQNVFVGFDTLHGSLAQAADGAGSLASGAQSLTGGAQQLATGAGQVGTGATSLATGLGTLSSGATTLASSLDQLATHSGTTLHVPDGTPPELVDDDPLDLPLEEEFRTGAIGLGWDPATAQILLEAYAYVESDDDEPDLENAPQVLRVRMPVGTARAFAQRARDVVRAGRPPCPLCGRPVDPDGHVCTPPDTP</sequence>
<name>A0A1J5Q3L2_9ZZZZ</name>
<keyword evidence="3 6" id="KW-1133">Transmembrane helix</keyword>
<dbReference type="InterPro" id="IPR011049">
    <property type="entry name" value="Serralysin-like_metalloprot_C"/>
</dbReference>
<dbReference type="SUPFAM" id="SSF101967">
    <property type="entry name" value="Adhesin YadA, collagen-binding domain"/>
    <property type="match status" value="1"/>
</dbReference>
<feature type="compositionally biased region" description="Low complexity" evidence="5">
    <location>
        <begin position="84"/>
        <end position="109"/>
    </location>
</feature>
<dbReference type="PANTHER" id="PTHR43077">
    <property type="entry name" value="TRANSPORT PERMEASE YVFS-RELATED"/>
    <property type="match status" value="1"/>
</dbReference>
<dbReference type="PANTHER" id="PTHR43077:SF10">
    <property type="entry name" value="TRANSPORT PERMEASE PROTEIN"/>
    <property type="match status" value="1"/>
</dbReference>
<dbReference type="GO" id="GO:0016020">
    <property type="term" value="C:membrane"/>
    <property type="evidence" value="ECO:0007669"/>
    <property type="project" value="UniProtKB-SubCell"/>
</dbReference>
<gene>
    <name evidence="7" type="ORF">GALL_403960</name>
</gene>
<protein>
    <recommendedName>
        <fullName evidence="8">DUF3533 domain-containing protein</fullName>
    </recommendedName>
</protein>
<keyword evidence="2 6" id="KW-0812">Transmembrane</keyword>
<dbReference type="EMBL" id="MLJW01001510">
    <property type="protein sequence ID" value="OIQ77904.1"/>
    <property type="molecule type" value="Genomic_DNA"/>
</dbReference>
<proteinExistence type="predicted"/>
<feature type="transmembrane region" description="Helical" evidence="6">
    <location>
        <begin position="20"/>
        <end position="44"/>
    </location>
</feature>
<evidence type="ECO:0000256" key="6">
    <source>
        <dbReference type="SAM" id="Phobius"/>
    </source>
</evidence>
<evidence type="ECO:0008006" key="8">
    <source>
        <dbReference type="Google" id="ProtNLM"/>
    </source>
</evidence>
<evidence type="ECO:0000256" key="5">
    <source>
        <dbReference type="SAM" id="MobiDB-lite"/>
    </source>
</evidence>
<dbReference type="Pfam" id="PF11290">
    <property type="entry name" value="DUF3090"/>
    <property type="match status" value="1"/>
</dbReference>
<evidence type="ECO:0000256" key="2">
    <source>
        <dbReference type="ARBA" id="ARBA00022692"/>
    </source>
</evidence>
<reference evidence="7" key="1">
    <citation type="submission" date="2016-10" db="EMBL/GenBank/DDBJ databases">
        <title>Sequence of Gallionella enrichment culture.</title>
        <authorList>
            <person name="Poehlein A."/>
            <person name="Muehling M."/>
            <person name="Daniel R."/>
        </authorList>
    </citation>
    <scope>NUCLEOTIDE SEQUENCE</scope>
</reference>
<evidence type="ECO:0000313" key="7">
    <source>
        <dbReference type="EMBL" id="OIQ77904.1"/>
    </source>
</evidence>
<organism evidence="7">
    <name type="scientific">mine drainage metagenome</name>
    <dbReference type="NCBI Taxonomy" id="410659"/>
    <lineage>
        <taxon>unclassified sequences</taxon>
        <taxon>metagenomes</taxon>
        <taxon>ecological metagenomes</taxon>
    </lineage>
</organism>
<comment type="subcellular location">
    <subcellularLocation>
        <location evidence="1">Membrane</location>
        <topology evidence="1">Multi-pass membrane protein</topology>
    </subcellularLocation>
</comment>
<comment type="caution">
    <text evidence="7">The sequence shown here is derived from an EMBL/GenBank/DDBJ whole genome shotgun (WGS) entry which is preliminary data.</text>
</comment>
<feature type="region of interest" description="Disordered" evidence="5">
    <location>
        <begin position="84"/>
        <end position="112"/>
    </location>
</feature>
<keyword evidence="4 6" id="KW-0472">Membrane</keyword>
<dbReference type="InterPro" id="IPR021441">
    <property type="entry name" value="DUF3090"/>
</dbReference>
<dbReference type="AlphaFoldDB" id="A0A1J5Q3L2"/>
<evidence type="ECO:0000256" key="1">
    <source>
        <dbReference type="ARBA" id="ARBA00004141"/>
    </source>
</evidence>
<dbReference type="NCBIfam" id="TIGR03847">
    <property type="entry name" value="conserved hypothetical protein"/>
    <property type="match status" value="1"/>
</dbReference>
<accession>A0A1J5Q3L2</accession>
<dbReference type="InterPro" id="IPR051328">
    <property type="entry name" value="T7SS_ABC-Transporter"/>
</dbReference>